<dbReference type="EMBL" id="BGZK01000002">
    <property type="protein sequence ID" value="GBO99294.1"/>
    <property type="molecule type" value="Genomic_DNA"/>
</dbReference>
<keyword evidence="3" id="KW-1185">Reference proteome</keyword>
<evidence type="ECO:0000313" key="2">
    <source>
        <dbReference type="EMBL" id="GBO99294.1"/>
    </source>
</evidence>
<protein>
    <submittedName>
        <fullName evidence="2">Uncharacterized protein</fullName>
    </submittedName>
</protein>
<name>A0A4C1SB15_EUMVA</name>
<sequence length="188" mass="20239">MDKRTDGNGEPIRNAERNSSSGNLERSPNRKRHGIGLQVKLESGGSVLPTPLRIENGTEIWIESQTGIGTDGGAGVEMEIRAEWGLRMKELNTGDRRAGVRSKRIAELGTKSRPAGARAFPRCTFLKLHCSVCQMGEQGGRVPAAGGGRRADVHEPQGAKVLRTKRKAKTRANPIVPVPADGGRSIGW</sequence>
<organism evidence="2 3">
    <name type="scientific">Eumeta variegata</name>
    <name type="common">Bagworm moth</name>
    <name type="synonym">Eumeta japonica</name>
    <dbReference type="NCBI Taxonomy" id="151549"/>
    <lineage>
        <taxon>Eukaryota</taxon>
        <taxon>Metazoa</taxon>
        <taxon>Ecdysozoa</taxon>
        <taxon>Arthropoda</taxon>
        <taxon>Hexapoda</taxon>
        <taxon>Insecta</taxon>
        <taxon>Pterygota</taxon>
        <taxon>Neoptera</taxon>
        <taxon>Endopterygota</taxon>
        <taxon>Lepidoptera</taxon>
        <taxon>Glossata</taxon>
        <taxon>Ditrysia</taxon>
        <taxon>Tineoidea</taxon>
        <taxon>Psychidae</taxon>
        <taxon>Oiketicinae</taxon>
        <taxon>Eumeta</taxon>
    </lineage>
</organism>
<feature type="region of interest" description="Disordered" evidence="1">
    <location>
        <begin position="1"/>
        <end position="33"/>
    </location>
</feature>
<feature type="compositionally biased region" description="Polar residues" evidence="1">
    <location>
        <begin position="17"/>
        <end position="26"/>
    </location>
</feature>
<proteinExistence type="predicted"/>
<accession>A0A4C1SB15</accession>
<evidence type="ECO:0000313" key="3">
    <source>
        <dbReference type="Proteomes" id="UP000299102"/>
    </source>
</evidence>
<dbReference type="Proteomes" id="UP000299102">
    <property type="component" value="Unassembled WGS sequence"/>
</dbReference>
<gene>
    <name evidence="2" type="ORF">EVAR_552_1</name>
</gene>
<comment type="caution">
    <text evidence="2">The sequence shown here is derived from an EMBL/GenBank/DDBJ whole genome shotgun (WGS) entry which is preliminary data.</text>
</comment>
<reference evidence="2 3" key="1">
    <citation type="journal article" date="2019" name="Commun. Biol.">
        <title>The bagworm genome reveals a unique fibroin gene that provides high tensile strength.</title>
        <authorList>
            <person name="Kono N."/>
            <person name="Nakamura H."/>
            <person name="Ohtoshi R."/>
            <person name="Tomita M."/>
            <person name="Numata K."/>
            <person name="Arakawa K."/>
        </authorList>
    </citation>
    <scope>NUCLEOTIDE SEQUENCE [LARGE SCALE GENOMIC DNA]</scope>
</reference>
<evidence type="ECO:0000256" key="1">
    <source>
        <dbReference type="SAM" id="MobiDB-lite"/>
    </source>
</evidence>
<feature type="region of interest" description="Disordered" evidence="1">
    <location>
        <begin position="167"/>
        <end position="188"/>
    </location>
</feature>
<dbReference type="AlphaFoldDB" id="A0A4C1SB15"/>